<proteinExistence type="predicted"/>
<accession>A0A8S4SE42</accession>
<organism evidence="1 2">
    <name type="scientific">Pararge aegeria aegeria</name>
    <dbReference type="NCBI Taxonomy" id="348720"/>
    <lineage>
        <taxon>Eukaryota</taxon>
        <taxon>Metazoa</taxon>
        <taxon>Ecdysozoa</taxon>
        <taxon>Arthropoda</taxon>
        <taxon>Hexapoda</taxon>
        <taxon>Insecta</taxon>
        <taxon>Pterygota</taxon>
        <taxon>Neoptera</taxon>
        <taxon>Endopterygota</taxon>
        <taxon>Lepidoptera</taxon>
        <taxon>Glossata</taxon>
        <taxon>Ditrysia</taxon>
        <taxon>Papilionoidea</taxon>
        <taxon>Nymphalidae</taxon>
        <taxon>Satyrinae</taxon>
        <taxon>Satyrini</taxon>
        <taxon>Parargina</taxon>
        <taxon>Pararge</taxon>
    </lineage>
</organism>
<gene>
    <name evidence="1" type="primary">jg14182</name>
    <name evidence="1" type="ORF">PAEG_LOCUS24016</name>
</gene>
<comment type="caution">
    <text evidence="1">The sequence shown here is derived from an EMBL/GenBank/DDBJ whole genome shotgun (WGS) entry which is preliminary data.</text>
</comment>
<reference evidence="1" key="1">
    <citation type="submission" date="2022-03" db="EMBL/GenBank/DDBJ databases">
        <authorList>
            <person name="Lindestad O."/>
        </authorList>
    </citation>
    <scope>NUCLEOTIDE SEQUENCE</scope>
</reference>
<name>A0A8S4SE42_9NEOP</name>
<protein>
    <submittedName>
        <fullName evidence="1">Jg14182 protein</fullName>
    </submittedName>
</protein>
<dbReference type="EMBL" id="CAKXAJ010026206">
    <property type="protein sequence ID" value="CAH2261797.1"/>
    <property type="molecule type" value="Genomic_DNA"/>
</dbReference>
<sequence length="129" mass="14323">MVPPKVKSESLRWANTASNLSSNTIQIEPFVPQCTDLLELDDVAVHDARAVGREQQYGRHDEDDVLVGAPARVERADELLVRAVDVALGQLQHVRLNAAVLLVAVRQLRASVPLTTPRGQYIHARRDEE</sequence>
<evidence type="ECO:0000313" key="1">
    <source>
        <dbReference type="EMBL" id="CAH2261797.1"/>
    </source>
</evidence>
<keyword evidence="2" id="KW-1185">Reference proteome</keyword>
<evidence type="ECO:0000313" key="2">
    <source>
        <dbReference type="Proteomes" id="UP000838756"/>
    </source>
</evidence>
<dbReference type="Proteomes" id="UP000838756">
    <property type="component" value="Unassembled WGS sequence"/>
</dbReference>
<dbReference type="AlphaFoldDB" id="A0A8S4SE42"/>